<protein>
    <recommendedName>
        <fullName evidence="5">RRM domain-containing protein</fullName>
    </recommendedName>
</protein>
<dbReference type="InterPro" id="IPR000504">
    <property type="entry name" value="RRM_dom"/>
</dbReference>
<keyword evidence="1 2" id="KW-0694">RNA-binding</keyword>
<dbReference type="Pfam" id="PF00076">
    <property type="entry name" value="RRM_1"/>
    <property type="match status" value="1"/>
</dbReference>
<proteinExistence type="predicted"/>
<dbReference type="Gene3D" id="3.30.70.330">
    <property type="match status" value="1"/>
</dbReference>
<dbReference type="InterPro" id="IPR035979">
    <property type="entry name" value="RBD_domain_sf"/>
</dbReference>
<sequence>MACTGEELRRSHSDADRVKTEPHSLCRRKVSVFPSSLYQTHTHRSIVADLIMSSNTTAVPVAAAPVEDPEAMMDDNVDEEIEAMKKRVKEMEEEAAKLKEMQAEVEKEMGAQSAGDKEEVDSRSVYIGNVDYSSTPEEIQVHFQSCGTINRVTILCDKWTGHPKGFAYLEFADTASVDNAVVLNESMFKGRLIKVTSKRTNQHGFNFRGRRAGRGFRGGFRGRAPYR</sequence>
<evidence type="ECO:0000256" key="3">
    <source>
        <dbReference type="SAM" id="Coils"/>
    </source>
</evidence>
<evidence type="ECO:0000313" key="7">
    <source>
        <dbReference type="Proteomes" id="UP001648503"/>
    </source>
</evidence>
<evidence type="ECO:0000313" key="6">
    <source>
        <dbReference type="EMBL" id="KAH6599964.1"/>
    </source>
</evidence>
<dbReference type="SMART" id="SM00360">
    <property type="entry name" value="RRM"/>
    <property type="match status" value="1"/>
</dbReference>
<dbReference type="CDD" id="cd12306">
    <property type="entry name" value="RRM_II_PABPs"/>
    <property type="match status" value="1"/>
</dbReference>
<gene>
    <name evidence="6" type="ORF">BASA50_002648</name>
</gene>
<evidence type="ECO:0000256" key="1">
    <source>
        <dbReference type="ARBA" id="ARBA00022884"/>
    </source>
</evidence>
<dbReference type="InterPro" id="IPR012677">
    <property type="entry name" value="Nucleotide-bd_a/b_plait_sf"/>
</dbReference>
<keyword evidence="3" id="KW-0175">Coiled coil</keyword>
<dbReference type="PANTHER" id="PTHR23236">
    <property type="entry name" value="EUKARYOTIC TRANSLATION INITIATION FACTOR 4B/4H"/>
    <property type="match status" value="1"/>
</dbReference>
<organism evidence="6 7">
    <name type="scientific">Batrachochytrium salamandrivorans</name>
    <dbReference type="NCBI Taxonomy" id="1357716"/>
    <lineage>
        <taxon>Eukaryota</taxon>
        <taxon>Fungi</taxon>
        <taxon>Fungi incertae sedis</taxon>
        <taxon>Chytridiomycota</taxon>
        <taxon>Chytridiomycota incertae sedis</taxon>
        <taxon>Chytridiomycetes</taxon>
        <taxon>Rhizophydiales</taxon>
        <taxon>Rhizophydiales incertae sedis</taxon>
        <taxon>Batrachochytrium</taxon>
    </lineage>
</organism>
<keyword evidence="7" id="KW-1185">Reference proteome</keyword>
<dbReference type="Proteomes" id="UP001648503">
    <property type="component" value="Unassembled WGS sequence"/>
</dbReference>
<evidence type="ECO:0000256" key="4">
    <source>
        <dbReference type="SAM" id="MobiDB-lite"/>
    </source>
</evidence>
<dbReference type="PANTHER" id="PTHR23236:SF12">
    <property type="entry name" value="EUKARYOTIC INITIATION FACTOR 4B-RELATED"/>
    <property type="match status" value="1"/>
</dbReference>
<dbReference type="SUPFAM" id="SSF54928">
    <property type="entry name" value="RNA-binding domain, RBD"/>
    <property type="match status" value="1"/>
</dbReference>
<dbReference type="PROSITE" id="PS50102">
    <property type="entry name" value="RRM"/>
    <property type="match status" value="1"/>
</dbReference>
<accession>A0ABQ8FKR4</accession>
<feature type="region of interest" description="Disordered" evidence="4">
    <location>
        <begin position="1"/>
        <end position="20"/>
    </location>
</feature>
<evidence type="ECO:0000259" key="5">
    <source>
        <dbReference type="PROSITE" id="PS50102"/>
    </source>
</evidence>
<reference evidence="6 7" key="1">
    <citation type="submission" date="2021-02" db="EMBL/GenBank/DDBJ databases">
        <title>Variation within the Batrachochytrium salamandrivorans European outbreak.</title>
        <authorList>
            <person name="Kelly M."/>
            <person name="Pasmans F."/>
            <person name="Shea T.P."/>
            <person name="Munoz J.F."/>
            <person name="Carranza S."/>
            <person name="Cuomo C.A."/>
            <person name="Martel A."/>
        </authorList>
    </citation>
    <scope>NUCLEOTIDE SEQUENCE [LARGE SCALE GENOMIC DNA]</scope>
    <source>
        <strain evidence="6 7">AMFP18/2</strain>
    </source>
</reference>
<comment type="caution">
    <text evidence="6">The sequence shown here is derived from an EMBL/GenBank/DDBJ whole genome shotgun (WGS) entry which is preliminary data.</text>
</comment>
<evidence type="ECO:0000256" key="2">
    <source>
        <dbReference type="PROSITE-ProRule" id="PRU00176"/>
    </source>
</evidence>
<dbReference type="EMBL" id="JAFCIX010000053">
    <property type="protein sequence ID" value="KAH6599964.1"/>
    <property type="molecule type" value="Genomic_DNA"/>
</dbReference>
<feature type="coiled-coil region" evidence="3">
    <location>
        <begin position="74"/>
        <end position="111"/>
    </location>
</feature>
<feature type="domain" description="RRM" evidence="5">
    <location>
        <begin position="123"/>
        <end position="200"/>
    </location>
</feature>
<name>A0ABQ8FKR4_9FUNG</name>